<organism evidence="2 3">
    <name type="scientific">Olsenella profusa F0195</name>
    <dbReference type="NCBI Taxonomy" id="1125712"/>
    <lineage>
        <taxon>Bacteria</taxon>
        <taxon>Bacillati</taxon>
        <taxon>Actinomycetota</taxon>
        <taxon>Coriobacteriia</taxon>
        <taxon>Coriobacteriales</taxon>
        <taxon>Atopobiaceae</taxon>
        <taxon>Olsenella</taxon>
    </lineage>
</organism>
<evidence type="ECO:0000313" key="2">
    <source>
        <dbReference type="EMBL" id="ERL10428.1"/>
    </source>
</evidence>
<dbReference type="Proteomes" id="UP000016638">
    <property type="component" value="Unassembled WGS sequence"/>
</dbReference>
<comment type="caution">
    <text evidence="2">The sequence shown here is derived from an EMBL/GenBank/DDBJ whole genome shotgun (WGS) entry which is preliminary data.</text>
</comment>
<dbReference type="eggNOG" id="COG3290">
    <property type="taxonomic scope" value="Bacteria"/>
</dbReference>
<dbReference type="AlphaFoldDB" id="U2TWL1"/>
<evidence type="ECO:0000259" key="1">
    <source>
        <dbReference type="Pfam" id="PF14501"/>
    </source>
</evidence>
<feature type="domain" description="Sensor histidine kinase NatK-like C-terminal" evidence="1">
    <location>
        <begin position="126"/>
        <end position="233"/>
    </location>
</feature>
<dbReference type="EMBL" id="AWEZ01000010">
    <property type="protein sequence ID" value="ERL10428.1"/>
    <property type="molecule type" value="Genomic_DNA"/>
</dbReference>
<dbReference type="InterPro" id="IPR032834">
    <property type="entry name" value="NatK-like_C"/>
</dbReference>
<keyword evidence="3" id="KW-1185">Reference proteome</keyword>
<dbReference type="SUPFAM" id="SSF55874">
    <property type="entry name" value="ATPase domain of HSP90 chaperone/DNA topoisomerase II/histidine kinase"/>
    <property type="match status" value="1"/>
</dbReference>
<proteinExistence type="predicted"/>
<dbReference type="PATRIC" id="fig|1125712.3.peg.323"/>
<protein>
    <submittedName>
        <fullName evidence="2">GHKL domain protein</fullName>
    </submittedName>
</protein>
<dbReference type="Gene3D" id="3.30.565.10">
    <property type="entry name" value="Histidine kinase-like ATPase, C-terminal domain"/>
    <property type="match status" value="1"/>
</dbReference>
<sequence>MPWCASSCSSSRWRWSSTGSLRARWRRPSASWPSASANTPSRESIEAINLKCHDLRHQIRHLSDTGAAVVDKGVLADIAREVAVYDSSVHTGNDAFDTILTEKSLLCERRGVTLTCMADGSALAVMAAVDIYSFFGNALDNALEAIGALPDDAMRSISLLVRRQAGMASIHMENFCAPDAHLDFEGGLPQTTKSDRMSHGFGTRSMRATAARYGGTIVFSHDGGTFCLDVLLPLPQPAPAT</sequence>
<evidence type="ECO:0000313" key="3">
    <source>
        <dbReference type="Proteomes" id="UP000016638"/>
    </source>
</evidence>
<name>U2TWL1_9ACTN</name>
<dbReference type="InterPro" id="IPR036890">
    <property type="entry name" value="HATPase_C_sf"/>
</dbReference>
<gene>
    <name evidence="2" type="ORF">HMPREF1316_1942</name>
</gene>
<dbReference type="OrthoDB" id="3229604at2"/>
<reference evidence="2 3" key="1">
    <citation type="submission" date="2013-08" db="EMBL/GenBank/DDBJ databases">
        <authorList>
            <person name="Durkin A.S."/>
            <person name="Haft D.R."/>
            <person name="McCorrison J."/>
            <person name="Torralba M."/>
            <person name="Gillis M."/>
            <person name="Haft D.H."/>
            <person name="Methe B."/>
            <person name="Sutton G."/>
            <person name="Nelson K.E."/>
        </authorList>
    </citation>
    <scope>NUCLEOTIDE SEQUENCE [LARGE SCALE GENOMIC DNA]</scope>
    <source>
        <strain evidence="2 3">F0195</strain>
    </source>
</reference>
<accession>U2TWL1</accession>
<dbReference type="Pfam" id="PF14501">
    <property type="entry name" value="HATPase_c_5"/>
    <property type="match status" value="1"/>
</dbReference>
<dbReference type="STRING" id="1125712.HMPREF1316_1942"/>
<dbReference type="CDD" id="cd16935">
    <property type="entry name" value="HATPase_AgrC-ComD-like"/>
    <property type="match status" value="1"/>
</dbReference>